<dbReference type="InterPro" id="IPR009056">
    <property type="entry name" value="Cyt_c-like_dom"/>
</dbReference>
<dbReference type="GO" id="GO:0020037">
    <property type="term" value="F:heme binding"/>
    <property type="evidence" value="ECO:0007669"/>
    <property type="project" value="InterPro"/>
</dbReference>
<keyword evidence="9" id="KW-0732">Signal</keyword>
<dbReference type="PANTHER" id="PTHR35008">
    <property type="entry name" value="BLL4482 PROTEIN-RELATED"/>
    <property type="match status" value="1"/>
</dbReference>
<keyword evidence="2" id="KW-0813">Transport</keyword>
<dbReference type="InterPro" id="IPR051459">
    <property type="entry name" value="Cytochrome_c-type_DH"/>
</dbReference>
<dbReference type="PANTHER" id="PTHR35008:SF8">
    <property type="entry name" value="ALCOHOL DEHYDROGENASE CYTOCHROME C SUBUNIT"/>
    <property type="match status" value="1"/>
</dbReference>
<sequence>MRGTAMSRLLAGLAAGTALTCPTFAQQVTEGEDPIARGEYLAQVGGCTHCHTGDEGPGAYAGGVELDTPFGTLVGPNITPDPETGIGDWTEADFEAALRQGQRKEGGPLYPAMPYNHYTKLSDDDISDLWSYFRSIEPIAHEVQVIQLPFPFNVRRGVAAWQALYFEPGRFEPDSERDDQYNRGKFLAEALAHCQSCHTPRNAIGGPITDQKYQGALVDGWYAPNISGTQGSALEKFDEETLTAYLANQHPDGLASFGAMYQVTKSLETAREEDVRAIAAYIMQRQDEDEPRQPPRMEDIPDDVIASGEAVYVGNCLSCHGEDGMGGENAARLVNNGGVTAKSPTNVVNVLLQGIVARNEWGPMPSFAEVLSDQEIADVTNYVRRSWGNKGADGATANLVEELRPGAEIEPSLELTTNCPAPGNVEIPVGIENQVADLSGQTVEAEQLTPIVSGFASAMPEVGYSETLTALTSSYCQALASEEPEVNKSVFLERQLSFMNAVDDALREAGVSTSTE</sequence>
<dbReference type="InterPro" id="IPR036909">
    <property type="entry name" value="Cyt_c-like_dom_sf"/>
</dbReference>
<dbReference type="OrthoDB" id="9811281at2"/>
<keyword evidence="5 8" id="KW-0479">Metal-binding</keyword>
<evidence type="ECO:0000256" key="8">
    <source>
        <dbReference type="PROSITE-ProRule" id="PRU00433"/>
    </source>
</evidence>
<evidence type="ECO:0000259" key="10">
    <source>
        <dbReference type="PROSITE" id="PS51007"/>
    </source>
</evidence>
<dbReference type="STRING" id="1449350.OCH239_03685"/>
<comment type="cofactor">
    <cofactor evidence="1">
        <name>heme c</name>
        <dbReference type="ChEBI" id="CHEBI:61717"/>
    </cofactor>
</comment>
<reference evidence="11 12" key="1">
    <citation type="submission" date="2014-01" db="EMBL/GenBank/DDBJ databases">
        <title>Roseivivax halodurans JCM 10272 Genome Sequencing.</title>
        <authorList>
            <person name="Lai Q."/>
            <person name="Li G."/>
            <person name="Shao Z."/>
        </authorList>
    </citation>
    <scope>NUCLEOTIDE SEQUENCE [LARGE SCALE GENOMIC DNA]</scope>
    <source>
        <strain evidence="11 12">JCM 10272</strain>
    </source>
</reference>
<evidence type="ECO:0000256" key="2">
    <source>
        <dbReference type="ARBA" id="ARBA00022448"/>
    </source>
</evidence>
<feature type="domain" description="Cytochrome c" evidence="10">
    <location>
        <begin position="33"/>
        <end position="137"/>
    </location>
</feature>
<keyword evidence="4" id="KW-0679">Respiratory chain</keyword>
<keyword evidence="6" id="KW-0249">Electron transport</keyword>
<evidence type="ECO:0000256" key="5">
    <source>
        <dbReference type="ARBA" id="ARBA00022723"/>
    </source>
</evidence>
<dbReference type="AlphaFoldDB" id="X7EEB3"/>
<dbReference type="Gene3D" id="1.10.760.10">
    <property type="entry name" value="Cytochrome c-like domain"/>
    <property type="match status" value="3"/>
</dbReference>
<dbReference type="PROSITE" id="PS51007">
    <property type="entry name" value="CYTC"/>
    <property type="match status" value="3"/>
</dbReference>
<comment type="caution">
    <text evidence="11">The sequence shown here is derived from an EMBL/GenBank/DDBJ whole genome shotgun (WGS) entry which is preliminary data.</text>
</comment>
<keyword evidence="7 8" id="KW-0408">Iron</keyword>
<dbReference type="Proteomes" id="UP000022447">
    <property type="component" value="Unassembled WGS sequence"/>
</dbReference>
<evidence type="ECO:0000256" key="7">
    <source>
        <dbReference type="ARBA" id="ARBA00023004"/>
    </source>
</evidence>
<keyword evidence="12" id="KW-1185">Reference proteome</keyword>
<name>X7EEB3_9RHOB</name>
<feature type="chain" id="PRO_5004978291" evidence="9">
    <location>
        <begin position="26"/>
        <end position="516"/>
    </location>
</feature>
<feature type="domain" description="Cytochrome c" evidence="10">
    <location>
        <begin position="303"/>
        <end position="387"/>
    </location>
</feature>
<evidence type="ECO:0000313" key="11">
    <source>
        <dbReference type="EMBL" id="ETX14399.1"/>
    </source>
</evidence>
<dbReference type="Pfam" id="PF13442">
    <property type="entry name" value="Cytochrome_CBB3"/>
    <property type="match status" value="1"/>
</dbReference>
<evidence type="ECO:0000256" key="6">
    <source>
        <dbReference type="ARBA" id="ARBA00022982"/>
    </source>
</evidence>
<dbReference type="RefSeq" id="WP_162149992.1">
    <property type="nucleotide sequence ID" value="NZ_JALZ01000011.1"/>
</dbReference>
<keyword evidence="3 8" id="KW-0349">Heme</keyword>
<evidence type="ECO:0000256" key="1">
    <source>
        <dbReference type="ARBA" id="ARBA00001926"/>
    </source>
</evidence>
<dbReference type="Pfam" id="PF00034">
    <property type="entry name" value="Cytochrom_C"/>
    <property type="match status" value="2"/>
</dbReference>
<dbReference type="eggNOG" id="COG2010">
    <property type="taxonomic scope" value="Bacteria"/>
</dbReference>
<accession>X7EEB3</accession>
<dbReference type="InterPro" id="IPR008168">
    <property type="entry name" value="Cyt_C_IC"/>
</dbReference>
<dbReference type="GO" id="GO:0005506">
    <property type="term" value="F:iron ion binding"/>
    <property type="evidence" value="ECO:0007669"/>
    <property type="project" value="InterPro"/>
</dbReference>
<feature type="domain" description="Cytochrome c" evidence="10">
    <location>
        <begin position="179"/>
        <end position="286"/>
    </location>
</feature>
<proteinExistence type="predicted"/>
<evidence type="ECO:0000256" key="9">
    <source>
        <dbReference type="SAM" id="SignalP"/>
    </source>
</evidence>
<dbReference type="GO" id="GO:0009055">
    <property type="term" value="F:electron transfer activity"/>
    <property type="evidence" value="ECO:0007669"/>
    <property type="project" value="InterPro"/>
</dbReference>
<feature type="signal peptide" evidence="9">
    <location>
        <begin position="1"/>
        <end position="25"/>
    </location>
</feature>
<evidence type="ECO:0000256" key="4">
    <source>
        <dbReference type="ARBA" id="ARBA00022660"/>
    </source>
</evidence>
<organism evidence="11 12">
    <name type="scientific">Roseivivax halodurans JCM 10272</name>
    <dbReference type="NCBI Taxonomy" id="1449350"/>
    <lineage>
        <taxon>Bacteria</taxon>
        <taxon>Pseudomonadati</taxon>
        <taxon>Pseudomonadota</taxon>
        <taxon>Alphaproteobacteria</taxon>
        <taxon>Rhodobacterales</taxon>
        <taxon>Roseobacteraceae</taxon>
        <taxon>Roseivivax</taxon>
    </lineage>
</organism>
<evidence type="ECO:0000256" key="3">
    <source>
        <dbReference type="ARBA" id="ARBA00022617"/>
    </source>
</evidence>
<dbReference type="SUPFAM" id="SSF46626">
    <property type="entry name" value="Cytochrome c"/>
    <property type="match status" value="3"/>
</dbReference>
<protein>
    <submittedName>
        <fullName evidence="11">Alcohol dehydrogenase</fullName>
    </submittedName>
</protein>
<dbReference type="PRINTS" id="PR00605">
    <property type="entry name" value="CYTCHROMECIC"/>
</dbReference>
<gene>
    <name evidence="11" type="ORF">OCH239_03685</name>
</gene>
<dbReference type="EMBL" id="JALZ01000011">
    <property type="protein sequence ID" value="ETX14399.1"/>
    <property type="molecule type" value="Genomic_DNA"/>
</dbReference>
<evidence type="ECO:0000313" key="12">
    <source>
        <dbReference type="Proteomes" id="UP000022447"/>
    </source>
</evidence>
<dbReference type="PATRIC" id="fig|1449350.3.peg.2473"/>